<reference evidence="1" key="1">
    <citation type="journal article" date="2017" name="Nature">
        <title>The sunflower genome provides insights into oil metabolism, flowering and Asterid evolution.</title>
        <authorList>
            <person name="Badouin H."/>
            <person name="Gouzy J."/>
            <person name="Grassa C.J."/>
            <person name="Murat F."/>
            <person name="Staton S.E."/>
            <person name="Cottret L."/>
            <person name="Lelandais-Briere C."/>
            <person name="Owens G.L."/>
            <person name="Carrere S."/>
            <person name="Mayjonade B."/>
            <person name="Legrand L."/>
            <person name="Gill N."/>
            <person name="Kane N.C."/>
            <person name="Bowers J.E."/>
            <person name="Hubner S."/>
            <person name="Bellec A."/>
            <person name="Berard A."/>
            <person name="Berges H."/>
            <person name="Blanchet N."/>
            <person name="Boniface M.C."/>
            <person name="Brunel D."/>
            <person name="Catrice O."/>
            <person name="Chaidir N."/>
            <person name="Claudel C."/>
            <person name="Donnadieu C."/>
            <person name="Faraut T."/>
            <person name="Fievet G."/>
            <person name="Helmstetter N."/>
            <person name="King M."/>
            <person name="Knapp S.J."/>
            <person name="Lai Z."/>
            <person name="Le Paslier M.C."/>
            <person name="Lippi Y."/>
            <person name="Lorenzon L."/>
            <person name="Mandel J.R."/>
            <person name="Marage G."/>
            <person name="Marchand G."/>
            <person name="Marquand E."/>
            <person name="Bret-Mestries E."/>
            <person name="Morien E."/>
            <person name="Nambeesan S."/>
            <person name="Nguyen T."/>
            <person name="Pegot-Espagnet P."/>
            <person name="Pouilly N."/>
            <person name="Raftis F."/>
            <person name="Sallet E."/>
            <person name="Schiex T."/>
            <person name="Thomas J."/>
            <person name="Vandecasteele C."/>
            <person name="Vares D."/>
            <person name="Vear F."/>
            <person name="Vautrin S."/>
            <person name="Crespi M."/>
            <person name="Mangin B."/>
            <person name="Burke J.M."/>
            <person name="Salse J."/>
            <person name="Munos S."/>
            <person name="Vincourt P."/>
            <person name="Rieseberg L.H."/>
            <person name="Langlade N.B."/>
        </authorList>
    </citation>
    <scope>NUCLEOTIDE SEQUENCE</scope>
    <source>
        <tissue evidence="1">Leaves</tissue>
    </source>
</reference>
<dbReference type="Gramene" id="mRNA:HanXRQr2_Chr03g0087211">
    <property type="protein sequence ID" value="mRNA:HanXRQr2_Chr03g0087211"/>
    <property type="gene ID" value="HanXRQr2_Chr03g0087211"/>
</dbReference>
<reference evidence="1" key="2">
    <citation type="submission" date="2020-06" db="EMBL/GenBank/DDBJ databases">
        <title>Helianthus annuus Genome sequencing and assembly Release 2.</title>
        <authorList>
            <person name="Gouzy J."/>
            <person name="Langlade N."/>
            <person name="Munos S."/>
        </authorList>
    </citation>
    <scope>NUCLEOTIDE SEQUENCE</scope>
    <source>
        <tissue evidence="1">Leaves</tissue>
    </source>
</reference>
<dbReference type="AlphaFoldDB" id="A0A9K3NTW9"/>
<evidence type="ECO:0000313" key="1">
    <source>
        <dbReference type="EMBL" id="KAF5812509.1"/>
    </source>
</evidence>
<keyword evidence="2" id="KW-1185">Reference proteome</keyword>
<evidence type="ECO:0000313" key="2">
    <source>
        <dbReference type="Proteomes" id="UP000215914"/>
    </source>
</evidence>
<dbReference type="SUPFAM" id="SSF81660">
    <property type="entry name" value="Metal cation-transporting ATPase, ATP-binding domain N"/>
    <property type="match status" value="1"/>
</dbReference>
<dbReference type="GO" id="GO:0000166">
    <property type="term" value="F:nucleotide binding"/>
    <property type="evidence" value="ECO:0007669"/>
    <property type="project" value="InterPro"/>
</dbReference>
<protein>
    <submittedName>
        <fullName evidence="1">Calcium-transporting ATPase</fullName>
    </submittedName>
</protein>
<sequence length="109" mass="12555">MGVPDVNARKKIRGLQITANYLIDNNSVKLGCCDWWTKRSKRVGTLELDRIRKSMSVIVREPDGHNQLLVKVYLLISLYVSMVSRKDIVLTCFLGLKLNHPLSWTKTKR</sequence>
<dbReference type="Proteomes" id="UP000215914">
    <property type="component" value="Unassembled WGS sequence"/>
</dbReference>
<dbReference type="EMBL" id="MNCJ02000318">
    <property type="protein sequence ID" value="KAF5812509.1"/>
    <property type="molecule type" value="Genomic_DNA"/>
</dbReference>
<name>A0A9K3NTW9_HELAN</name>
<dbReference type="InterPro" id="IPR023299">
    <property type="entry name" value="ATPase_P-typ_cyto_dom_N"/>
</dbReference>
<organism evidence="1 2">
    <name type="scientific">Helianthus annuus</name>
    <name type="common">Common sunflower</name>
    <dbReference type="NCBI Taxonomy" id="4232"/>
    <lineage>
        <taxon>Eukaryota</taxon>
        <taxon>Viridiplantae</taxon>
        <taxon>Streptophyta</taxon>
        <taxon>Embryophyta</taxon>
        <taxon>Tracheophyta</taxon>
        <taxon>Spermatophyta</taxon>
        <taxon>Magnoliopsida</taxon>
        <taxon>eudicotyledons</taxon>
        <taxon>Gunneridae</taxon>
        <taxon>Pentapetalae</taxon>
        <taxon>asterids</taxon>
        <taxon>campanulids</taxon>
        <taxon>Asterales</taxon>
        <taxon>Asteraceae</taxon>
        <taxon>Asteroideae</taxon>
        <taxon>Heliantheae alliance</taxon>
        <taxon>Heliantheae</taxon>
        <taxon>Helianthus</taxon>
    </lineage>
</organism>
<dbReference type="Gene3D" id="3.40.1110.10">
    <property type="entry name" value="Calcium-transporting ATPase, cytoplasmic domain N"/>
    <property type="match status" value="1"/>
</dbReference>
<accession>A0A9K3NTW9</accession>
<comment type="caution">
    <text evidence="1">The sequence shown here is derived from an EMBL/GenBank/DDBJ whole genome shotgun (WGS) entry which is preliminary data.</text>
</comment>
<proteinExistence type="predicted"/>
<gene>
    <name evidence="1" type="ORF">HanXRQr2_Chr03g0087211</name>
</gene>